<evidence type="ECO:0000313" key="3">
    <source>
        <dbReference type="Proteomes" id="UP000271339"/>
    </source>
</evidence>
<dbReference type="OrthoDB" id="1428402at2"/>
<comment type="caution">
    <text evidence="2">The sequence shown here is derived from an EMBL/GenBank/DDBJ whole genome shotgun (WGS) entry which is preliminary data.</text>
</comment>
<feature type="signal peptide" evidence="1">
    <location>
        <begin position="1"/>
        <end position="19"/>
    </location>
</feature>
<dbReference type="RefSeq" id="WP_121905747.1">
    <property type="nucleotide sequence ID" value="NZ_REFC01000011.1"/>
</dbReference>
<accession>A0A3L9YYG9</accession>
<reference evidence="2 3" key="1">
    <citation type="submission" date="2018-10" db="EMBL/GenBank/DDBJ databases">
        <title>Genomic Encyclopedia of Archaeal and Bacterial Type Strains, Phase II (KMG-II): from individual species to whole genera.</title>
        <authorList>
            <person name="Goeker M."/>
        </authorList>
    </citation>
    <scope>NUCLEOTIDE SEQUENCE [LARGE SCALE GENOMIC DNA]</scope>
    <source>
        <strain evidence="2 3">DSM 23424</strain>
    </source>
</reference>
<evidence type="ECO:0008006" key="4">
    <source>
        <dbReference type="Google" id="ProtNLM"/>
    </source>
</evidence>
<name>A0A3L9YYG9_9FLAO</name>
<gene>
    <name evidence="2" type="ORF">BXY75_0118</name>
</gene>
<evidence type="ECO:0000256" key="1">
    <source>
        <dbReference type="SAM" id="SignalP"/>
    </source>
</evidence>
<evidence type="ECO:0000313" key="2">
    <source>
        <dbReference type="EMBL" id="RMA65706.1"/>
    </source>
</evidence>
<dbReference type="Proteomes" id="UP000271339">
    <property type="component" value="Unassembled WGS sequence"/>
</dbReference>
<keyword evidence="1" id="KW-0732">Signal</keyword>
<proteinExistence type="predicted"/>
<sequence length="173" mass="19125">MQKLIIVCSFLLVLSNSVAQNEAGFQIYSASGTIGGYFDKDTGGAAGGLDVVFDLNNNKFRFSAMGGSELKVNVLGPNRSDVFVEANLSYGRELSINDWLFAEFYGGLGYFYFKKANSENFEFTNYNTIGFPIDARIRFQLGANFGIGLQLHSNLNSASTIYYVGPFFQLKFN</sequence>
<dbReference type="EMBL" id="REFC01000011">
    <property type="protein sequence ID" value="RMA65706.1"/>
    <property type="molecule type" value="Genomic_DNA"/>
</dbReference>
<protein>
    <recommendedName>
        <fullName evidence="4">Outer membrane protein with beta-barrel domain</fullName>
    </recommendedName>
</protein>
<keyword evidence="3" id="KW-1185">Reference proteome</keyword>
<dbReference type="AlphaFoldDB" id="A0A3L9YYG9"/>
<feature type="chain" id="PRO_5018223974" description="Outer membrane protein with beta-barrel domain" evidence="1">
    <location>
        <begin position="20"/>
        <end position="173"/>
    </location>
</feature>
<organism evidence="2 3">
    <name type="scientific">Ulvibacter antarcticus</name>
    <dbReference type="NCBI Taxonomy" id="442714"/>
    <lineage>
        <taxon>Bacteria</taxon>
        <taxon>Pseudomonadati</taxon>
        <taxon>Bacteroidota</taxon>
        <taxon>Flavobacteriia</taxon>
        <taxon>Flavobacteriales</taxon>
        <taxon>Flavobacteriaceae</taxon>
        <taxon>Ulvibacter</taxon>
    </lineage>
</organism>